<feature type="compositionally biased region" description="Polar residues" evidence="10">
    <location>
        <begin position="240"/>
        <end position="266"/>
    </location>
</feature>
<feature type="region of interest" description="Disordered" evidence="10">
    <location>
        <begin position="211"/>
        <end position="295"/>
    </location>
</feature>
<feature type="region of interest" description="Disordered" evidence="10">
    <location>
        <begin position="1"/>
        <end position="29"/>
    </location>
</feature>
<evidence type="ECO:0000256" key="3">
    <source>
        <dbReference type="ARBA" id="ARBA00022448"/>
    </source>
</evidence>
<dbReference type="Proteomes" id="UP000759131">
    <property type="component" value="Unassembled WGS sequence"/>
</dbReference>
<name>A0A7R9KJ32_9ACAR</name>
<dbReference type="Pfam" id="PF07565">
    <property type="entry name" value="Band_3_cyto"/>
    <property type="match status" value="1"/>
</dbReference>
<evidence type="ECO:0000256" key="4">
    <source>
        <dbReference type="ARBA" id="ARBA00022475"/>
    </source>
</evidence>
<dbReference type="SUPFAM" id="SSF55804">
    <property type="entry name" value="Phoshotransferase/anion transport protein"/>
    <property type="match status" value="1"/>
</dbReference>
<dbReference type="PANTHER" id="PTHR11453">
    <property type="entry name" value="ANION EXCHANGE PROTEIN"/>
    <property type="match status" value="1"/>
</dbReference>
<dbReference type="GO" id="GO:0051453">
    <property type="term" value="P:regulation of intracellular pH"/>
    <property type="evidence" value="ECO:0007669"/>
    <property type="project" value="TreeGrafter"/>
</dbReference>
<dbReference type="InterPro" id="IPR011531">
    <property type="entry name" value="HCO3_transpt-like_TM_dom"/>
</dbReference>
<feature type="region of interest" description="Disordered" evidence="10">
    <location>
        <begin position="420"/>
        <end position="459"/>
    </location>
</feature>
<evidence type="ECO:0000256" key="2">
    <source>
        <dbReference type="ARBA" id="ARBA00010993"/>
    </source>
</evidence>
<feature type="transmembrane region" description="Helical" evidence="9">
    <location>
        <begin position="549"/>
        <end position="568"/>
    </location>
</feature>
<feature type="region of interest" description="Disordered" evidence="10">
    <location>
        <begin position="51"/>
        <end position="83"/>
    </location>
</feature>
<feature type="compositionally biased region" description="Basic and acidic residues" evidence="10">
    <location>
        <begin position="1132"/>
        <end position="1142"/>
    </location>
</feature>
<feature type="compositionally biased region" description="Basic and acidic residues" evidence="10">
    <location>
        <begin position="218"/>
        <end position="227"/>
    </location>
</feature>
<dbReference type="NCBIfam" id="TIGR00834">
    <property type="entry name" value="ae"/>
    <property type="match status" value="1"/>
</dbReference>
<dbReference type="FunFam" id="1.10.287.570:FF:000001">
    <property type="entry name" value="Anion exchange protein"/>
    <property type="match status" value="1"/>
</dbReference>
<organism evidence="13">
    <name type="scientific">Medioppia subpectinata</name>
    <dbReference type="NCBI Taxonomy" id="1979941"/>
    <lineage>
        <taxon>Eukaryota</taxon>
        <taxon>Metazoa</taxon>
        <taxon>Ecdysozoa</taxon>
        <taxon>Arthropoda</taxon>
        <taxon>Chelicerata</taxon>
        <taxon>Arachnida</taxon>
        <taxon>Acari</taxon>
        <taxon>Acariformes</taxon>
        <taxon>Sarcoptiformes</taxon>
        <taxon>Oribatida</taxon>
        <taxon>Brachypylina</taxon>
        <taxon>Oppioidea</taxon>
        <taxon>Oppiidae</taxon>
        <taxon>Medioppia</taxon>
    </lineage>
</organism>
<evidence type="ECO:0000256" key="1">
    <source>
        <dbReference type="ARBA" id="ARBA00004554"/>
    </source>
</evidence>
<evidence type="ECO:0000256" key="5">
    <source>
        <dbReference type="ARBA" id="ARBA00022692"/>
    </source>
</evidence>
<feature type="compositionally biased region" description="Basic and acidic residues" evidence="10">
    <location>
        <begin position="1"/>
        <end position="15"/>
    </location>
</feature>
<comment type="similarity">
    <text evidence="2 9">Belongs to the anion exchanger (TC 2.A.31) family.</text>
</comment>
<feature type="transmembrane region" description="Helical" evidence="9">
    <location>
        <begin position="951"/>
        <end position="969"/>
    </location>
</feature>
<dbReference type="GO" id="GO:0008510">
    <property type="term" value="F:sodium:bicarbonate symporter activity"/>
    <property type="evidence" value="ECO:0007669"/>
    <property type="project" value="TreeGrafter"/>
</dbReference>
<keyword evidence="7 9" id="KW-0406">Ion transport</keyword>
<dbReference type="EMBL" id="CAJPIZ010001949">
    <property type="protein sequence ID" value="CAG2104307.1"/>
    <property type="molecule type" value="Genomic_DNA"/>
</dbReference>
<keyword evidence="5 9" id="KW-0812">Transmembrane</keyword>
<keyword evidence="3 9" id="KW-0813">Transport</keyword>
<evidence type="ECO:0000313" key="13">
    <source>
        <dbReference type="EMBL" id="CAD7623877.1"/>
    </source>
</evidence>
<dbReference type="Gene3D" id="3.40.930.10">
    <property type="entry name" value="Mannitol-specific EII, Chain A"/>
    <property type="match status" value="1"/>
</dbReference>
<feature type="transmembrane region" description="Helical" evidence="9">
    <location>
        <begin position="796"/>
        <end position="820"/>
    </location>
</feature>
<dbReference type="InterPro" id="IPR016152">
    <property type="entry name" value="PTrfase/Anion_transptr"/>
</dbReference>
<keyword evidence="4" id="KW-1003">Cell membrane</keyword>
<feature type="compositionally biased region" description="Basic residues" evidence="10">
    <location>
        <begin position="51"/>
        <end position="67"/>
    </location>
</feature>
<feature type="compositionally biased region" description="Basic and acidic residues" evidence="10">
    <location>
        <begin position="1086"/>
        <end position="1102"/>
    </location>
</feature>
<feature type="transmembrane region" description="Helical" evidence="9">
    <location>
        <begin position="669"/>
        <end position="687"/>
    </location>
</feature>
<feature type="region of interest" description="Disordered" evidence="10">
    <location>
        <begin position="1056"/>
        <end position="1142"/>
    </location>
</feature>
<keyword evidence="8 9" id="KW-0472">Membrane</keyword>
<feature type="compositionally biased region" description="Basic residues" evidence="10">
    <location>
        <begin position="1068"/>
        <end position="1085"/>
    </location>
</feature>
<feature type="transmembrane region" description="Helical" evidence="9">
    <location>
        <begin position="580"/>
        <end position="603"/>
    </location>
</feature>
<keyword evidence="6 9" id="KW-1133">Transmembrane helix</keyword>
<evidence type="ECO:0000256" key="7">
    <source>
        <dbReference type="ARBA" id="ARBA00023065"/>
    </source>
</evidence>
<evidence type="ECO:0000259" key="11">
    <source>
        <dbReference type="Pfam" id="PF00955"/>
    </source>
</evidence>
<gene>
    <name evidence="13" type="ORF">OSB1V03_LOCUS4326</name>
</gene>
<dbReference type="Pfam" id="PF00955">
    <property type="entry name" value="HCO3_cotransp"/>
    <property type="match status" value="2"/>
</dbReference>
<feature type="transmembrane region" description="Helical" evidence="9">
    <location>
        <begin position="756"/>
        <end position="775"/>
    </location>
</feature>
<feature type="domain" description="Bicarbonate transporter-like transmembrane" evidence="11">
    <location>
        <begin position="603"/>
        <end position="986"/>
    </location>
</feature>
<dbReference type="EMBL" id="OC856524">
    <property type="protein sequence ID" value="CAD7623877.1"/>
    <property type="molecule type" value="Genomic_DNA"/>
</dbReference>
<proteinExistence type="inferred from homology"/>
<protein>
    <recommendedName>
        <fullName evidence="9">Anion exchange protein</fullName>
    </recommendedName>
</protein>
<dbReference type="OrthoDB" id="1735926at2759"/>
<dbReference type="AlphaFoldDB" id="A0A7R9KJ32"/>
<dbReference type="FunFam" id="3.40.930.10:FF:000008">
    <property type="entry name" value="Anion exchange protein"/>
    <property type="match status" value="1"/>
</dbReference>
<feature type="compositionally biased region" description="Basic and acidic residues" evidence="10">
    <location>
        <begin position="433"/>
        <end position="447"/>
    </location>
</feature>
<reference evidence="13" key="1">
    <citation type="submission" date="2020-11" db="EMBL/GenBank/DDBJ databases">
        <authorList>
            <person name="Tran Van P."/>
        </authorList>
    </citation>
    <scope>NUCLEOTIDE SEQUENCE</scope>
</reference>
<evidence type="ECO:0000256" key="10">
    <source>
        <dbReference type="SAM" id="MobiDB-lite"/>
    </source>
</evidence>
<feature type="transmembrane region" description="Helical" evidence="9">
    <location>
        <begin position="856"/>
        <end position="889"/>
    </location>
</feature>
<dbReference type="GO" id="GO:0005452">
    <property type="term" value="F:solute:inorganic anion antiporter activity"/>
    <property type="evidence" value="ECO:0007669"/>
    <property type="project" value="InterPro"/>
</dbReference>
<accession>A0A7R9KJ32</accession>
<dbReference type="GO" id="GO:0008509">
    <property type="term" value="F:monoatomic anion transmembrane transporter activity"/>
    <property type="evidence" value="ECO:0007669"/>
    <property type="project" value="InterPro"/>
</dbReference>
<keyword evidence="14" id="KW-1185">Reference proteome</keyword>
<dbReference type="InterPro" id="IPR003024">
    <property type="entry name" value="Na/HCO3_transpt"/>
</dbReference>
<feature type="transmembrane region" description="Helical" evidence="9">
    <location>
        <begin position="928"/>
        <end position="945"/>
    </location>
</feature>
<evidence type="ECO:0000259" key="12">
    <source>
        <dbReference type="Pfam" id="PF07565"/>
    </source>
</evidence>
<feature type="transmembrane region" description="Helical" evidence="9">
    <location>
        <begin position="495"/>
        <end position="517"/>
    </location>
</feature>
<evidence type="ECO:0000256" key="8">
    <source>
        <dbReference type="ARBA" id="ARBA00023136"/>
    </source>
</evidence>
<sequence length="1142" mass="128845">MESKQRGPDSDEVAKDPGALTSHPSYTDKDFEGHRALTVYCTYGFQMPTTYRRRGHQRKHKHHKNGNKKKEEEENTIDDSTSRHIRPADRVQFILGEDDMDGTHESHPLFSELEELCVNGEDVEWRETARWIKFEEDVEEGGDRWSKPHVATISLHSLFELRSCILNGTVMLDLEGSSLDQIADLVLENMVNCGQLSIDIKTKVKEALLRRHRHQHEKRHDKNDSKNRLPLIRSLADIGRNSSKSMFGSHTGNNHEGMPNSPSVTSLHLHASNQSQTANSASTGQLNNDLNASSSSDLQHKLNQAFMRKIPPGSEADNILVGEIDFLEHSISGFVRLNQACHLGDLTEVPVPTRFLFILLGPHSIPGRYHEVGRAMATLMSDEVFHDVAYKAKSREDLLAGVDEFLDAVTILPPGAWDPSIRIEPPNQLPSQEARKKHDNQEVKELSSEDEEDREREKNGLKRSGRLFGGLINDVKRKIPWYLSDFRDALVLQSIASIFFLYFACLTPIITFGGLLGEATGNNIATMESLMSGLVCGVIYGFFSGQPLTVLGSTGPVLIFETILYDFCKIYDFNYLNIRLWIGMSVAIILMILVAFDASALLYDIAKQNPINPNPDLVRNYTCFCTFPNQTEYLIQIDKRIDDGLKNCTNVGGRLEGIGCETKHYVSDVFLLSVILFASTYVISLMLKDFKTSTFFPTNLRQIVSDFAVVIAIVSMTFIDSIVSINTPKLYVPSEFKPTRNDRGWIVPMFHESNPWYILMLTPLPALLATILIFMDQQITAVIINRKEYKLKKGCGYHLDLCVLSVLIAVCSIMGLPWFVAATVLSMTHVNSLKMESQCSAPGEKPQFLGVREQRVTHICIFTMIGLSVLFTPILSLIPMPVLFGVFFYMGTSSLKGSQFFDRILIIFMPQKYQPDYMFLRHVPTIKVHVFTLIQLACFVLLWCVKSYKKTSIAFPLMLVVIIFIRKLLDLFFTRNELKLLDDVMPEHTKRKREEEKLEKEEKTMGGKLIPNASSGNVAIPLANGNILKIPMEKFSADEDKPCSINITEQLAKSGAWKSIDQSIQKHEKTKHNKSNNGNNKKRGNKKDGKTEEELKRLSTMREEDDEEDCGITIRVDAPTPVPSTVASNHNSPKDERNETSV</sequence>
<evidence type="ECO:0000313" key="14">
    <source>
        <dbReference type="Proteomes" id="UP000759131"/>
    </source>
</evidence>
<dbReference type="GO" id="GO:0016323">
    <property type="term" value="C:basolateral plasma membrane"/>
    <property type="evidence" value="ECO:0007669"/>
    <property type="project" value="UniProtKB-SubCell"/>
</dbReference>
<feature type="domain" description="Band 3 cytoplasmic" evidence="12">
    <location>
        <begin position="107"/>
        <end position="419"/>
    </location>
</feature>
<comment type="subcellular location">
    <subcellularLocation>
        <location evidence="1">Basolateral cell membrane</location>
        <topology evidence="1">Multi-pass membrane protein</topology>
    </subcellularLocation>
    <subcellularLocation>
        <location evidence="9">Membrane</location>
        <topology evidence="9">Multi-pass membrane protein</topology>
    </subcellularLocation>
</comment>
<dbReference type="PANTHER" id="PTHR11453:SF36">
    <property type="entry name" value="ANION EXCHANGE PROTEIN"/>
    <property type="match status" value="1"/>
</dbReference>
<dbReference type="PRINTS" id="PR01231">
    <property type="entry name" value="HCO3TRNSPORT"/>
</dbReference>
<dbReference type="PRINTS" id="PR01232">
    <property type="entry name" value="NAHCO3TRSPRT"/>
</dbReference>
<feature type="domain" description="Bicarbonate transporter-like transmembrane" evidence="11">
    <location>
        <begin position="466"/>
        <end position="602"/>
    </location>
</feature>
<dbReference type="InterPro" id="IPR013769">
    <property type="entry name" value="Band3_cytoplasmic_dom"/>
</dbReference>
<feature type="transmembrane region" description="Helical" evidence="9">
    <location>
        <begin position="707"/>
        <end position="725"/>
    </location>
</feature>
<dbReference type="Gene3D" id="1.10.287.570">
    <property type="entry name" value="Helical hairpin bin"/>
    <property type="match status" value="1"/>
</dbReference>
<evidence type="ECO:0000256" key="9">
    <source>
        <dbReference type="RuleBase" id="RU362035"/>
    </source>
</evidence>
<dbReference type="InterPro" id="IPR003020">
    <property type="entry name" value="HCO3_transpt_euk"/>
</dbReference>
<feature type="compositionally biased region" description="Low complexity" evidence="10">
    <location>
        <begin position="271"/>
        <end position="295"/>
    </location>
</feature>
<evidence type="ECO:0000256" key="6">
    <source>
        <dbReference type="ARBA" id="ARBA00022989"/>
    </source>
</evidence>